<feature type="signal peptide" evidence="2">
    <location>
        <begin position="1"/>
        <end position="22"/>
    </location>
</feature>
<dbReference type="SUPFAM" id="SSF51445">
    <property type="entry name" value="(Trans)glycosidases"/>
    <property type="match status" value="1"/>
</dbReference>
<evidence type="ECO:0000313" key="4">
    <source>
        <dbReference type="Proteomes" id="UP000289738"/>
    </source>
</evidence>
<protein>
    <submittedName>
        <fullName evidence="3">Uncharacterized protein</fullName>
    </submittedName>
</protein>
<dbReference type="GO" id="GO:0016020">
    <property type="term" value="C:membrane"/>
    <property type="evidence" value="ECO:0007669"/>
    <property type="project" value="InterPro"/>
</dbReference>
<dbReference type="Pfam" id="PF03662">
    <property type="entry name" value="Glyco_hydro_79n"/>
    <property type="match status" value="3"/>
</dbReference>
<sequence length="294" mass="32471">MIRLVGLFYLVVSLLSFTGVNAMHGRESSGHEAVKGIMIHGKSHIGKTDDDFVCATLDWWRPQKCDYGTCSWGHAFLLNLDLNNKILLNAVKVTSSFFYSFGDHLFPGSLLRIINSEYSAAFSPLKIRLGSTLQDKVIYGSEESPKPCTPFVNSSSEIFGSTEGCLPMHRWDELNSFFQKAGAKLDHGTSPMPNLLSVTLRKNYSIAGWEFGNELCGSGVGTSVSAEQYASDIAALRNIIHDVYRGIRHKPLVIAPGGFYDANWFQEFVNKSGKSVDVVSHHTYITSDQVSSTK</sequence>
<evidence type="ECO:0000256" key="2">
    <source>
        <dbReference type="SAM" id="SignalP"/>
    </source>
</evidence>
<dbReference type="STRING" id="3818.A0A444Y5Y8"/>
<dbReference type="PANTHER" id="PTHR14363">
    <property type="entry name" value="HEPARANASE-RELATED"/>
    <property type="match status" value="1"/>
</dbReference>
<keyword evidence="4" id="KW-1185">Reference proteome</keyword>
<comment type="similarity">
    <text evidence="1">Belongs to the glycosyl hydrolase 79 family.</text>
</comment>
<dbReference type="AlphaFoldDB" id="A0A444Y5Y8"/>
<accession>A0A444Y5Y8</accession>
<dbReference type="InterPro" id="IPR005199">
    <property type="entry name" value="Glyco_hydro_79"/>
</dbReference>
<organism evidence="3 4">
    <name type="scientific">Arachis hypogaea</name>
    <name type="common">Peanut</name>
    <dbReference type="NCBI Taxonomy" id="3818"/>
    <lineage>
        <taxon>Eukaryota</taxon>
        <taxon>Viridiplantae</taxon>
        <taxon>Streptophyta</taxon>
        <taxon>Embryophyta</taxon>
        <taxon>Tracheophyta</taxon>
        <taxon>Spermatophyta</taxon>
        <taxon>Magnoliopsida</taxon>
        <taxon>eudicotyledons</taxon>
        <taxon>Gunneridae</taxon>
        <taxon>Pentapetalae</taxon>
        <taxon>rosids</taxon>
        <taxon>fabids</taxon>
        <taxon>Fabales</taxon>
        <taxon>Fabaceae</taxon>
        <taxon>Papilionoideae</taxon>
        <taxon>50 kb inversion clade</taxon>
        <taxon>dalbergioids sensu lato</taxon>
        <taxon>Dalbergieae</taxon>
        <taxon>Pterocarpus clade</taxon>
        <taxon>Arachis</taxon>
    </lineage>
</organism>
<evidence type="ECO:0000313" key="3">
    <source>
        <dbReference type="EMBL" id="RYQ97339.1"/>
    </source>
</evidence>
<comment type="caution">
    <text evidence="3">The sequence shown here is derived from an EMBL/GenBank/DDBJ whole genome shotgun (WGS) entry which is preliminary data.</text>
</comment>
<dbReference type="Gene3D" id="3.20.20.80">
    <property type="entry name" value="Glycosidases"/>
    <property type="match status" value="1"/>
</dbReference>
<evidence type="ECO:0000256" key="1">
    <source>
        <dbReference type="ARBA" id="ARBA00009800"/>
    </source>
</evidence>
<dbReference type="InterPro" id="IPR017853">
    <property type="entry name" value="GH"/>
</dbReference>
<dbReference type="GO" id="GO:0009505">
    <property type="term" value="C:plant-type cell wall"/>
    <property type="evidence" value="ECO:0007669"/>
    <property type="project" value="TreeGrafter"/>
</dbReference>
<dbReference type="Proteomes" id="UP000289738">
    <property type="component" value="Chromosome B08"/>
</dbReference>
<feature type="chain" id="PRO_5019032382" evidence="2">
    <location>
        <begin position="23"/>
        <end position="294"/>
    </location>
</feature>
<reference evidence="3 4" key="1">
    <citation type="submission" date="2019-01" db="EMBL/GenBank/DDBJ databases">
        <title>Sequencing of cultivated peanut Arachis hypogaea provides insights into genome evolution and oil improvement.</title>
        <authorList>
            <person name="Chen X."/>
        </authorList>
    </citation>
    <scope>NUCLEOTIDE SEQUENCE [LARGE SCALE GENOMIC DNA]</scope>
    <source>
        <strain evidence="4">cv. Fuhuasheng</strain>
        <tissue evidence="3">Leaves</tissue>
    </source>
</reference>
<keyword evidence="2" id="KW-0732">Signal</keyword>
<dbReference type="EMBL" id="SDMP01000018">
    <property type="protein sequence ID" value="RYQ97339.1"/>
    <property type="molecule type" value="Genomic_DNA"/>
</dbReference>
<gene>
    <name evidence="3" type="ORF">Ahy_B08g093380</name>
</gene>
<dbReference type="GO" id="GO:0004566">
    <property type="term" value="F:beta-glucuronidase activity"/>
    <property type="evidence" value="ECO:0007669"/>
    <property type="project" value="TreeGrafter"/>
</dbReference>
<name>A0A444Y5Y8_ARAHY</name>
<proteinExistence type="inferred from homology"/>
<dbReference type="PANTHER" id="PTHR14363:SF17">
    <property type="entry name" value="HEPARANASE-LIKE PROTEIN 3"/>
    <property type="match status" value="1"/>
</dbReference>